<evidence type="ECO:0000256" key="5">
    <source>
        <dbReference type="ARBA" id="ARBA00023284"/>
    </source>
</evidence>
<dbReference type="Proteomes" id="UP000250462">
    <property type="component" value="Unassembled WGS sequence"/>
</dbReference>
<protein>
    <recommendedName>
        <fullName evidence="8">Thioredoxin-like fold domain-containing protein</fullName>
    </recommendedName>
</protein>
<name>A0A329R074_9ACTN</name>
<evidence type="ECO:0000256" key="3">
    <source>
        <dbReference type="ARBA" id="ARBA00023002"/>
    </source>
</evidence>
<dbReference type="AlphaFoldDB" id="A0A329R074"/>
<evidence type="ECO:0000256" key="4">
    <source>
        <dbReference type="ARBA" id="ARBA00023157"/>
    </source>
</evidence>
<dbReference type="InterPro" id="IPR012336">
    <property type="entry name" value="Thioredoxin-like_fold"/>
</dbReference>
<evidence type="ECO:0000259" key="8">
    <source>
        <dbReference type="Pfam" id="PF13462"/>
    </source>
</evidence>
<keyword evidence="5" id="KW-0676">Redox-active center</keyword>
<dbReference type="CDD" id="cd02972">
    <property type="entry name" value="DsbA_family"/>
    <property type="match status" value="1"/>
</dbReference>
<dbReference type="PANTHER" id="PTHR13887">
    <property type="entry name" value="GLUTATHIONE S-TRANSFERASE KAPPA"/>
    <property type="match status" value="1"/>
</dbReference>
<evidence type="ECO:0000313" key="10">
    <source>
        <dbReference type="Proteomes" id="UP000250462"/>
    </source>
</evidence>
<evidence type="ECO:0000256" key="1">
    <source>
        <dbReference type="ARBA" id="ARBA00005791"/>
    </source>
</evidence>
<evidence type="ECO:0000256" key="2">
    <source>
        <dbReference type="ARBA" id="ARBA00022729"/>
    </source>
</evidence>
<gene>
    <name evidence="9" type="ORF">DPM12_06680</name>
</gene>
<feature type="region of interest" description="Disordered" evidence="6">
    <location>
        <begin position="246"/>
        <end position="291"/>
    </location>
</feature>
<dbReference type="PANTHER" id="PTHR13887:SF14">
    <property type="entry name" value="DISULFIDE BOND FORMATION PROTEIN D"/>
    <property type="match status" value="1"/>
</dbReference>
<evidence type="ECO:0000256" key="6">
    <source>
        <dbReference type="SAM" id="MobiDB-lite"/>
    </source>
</evidence>
<keyword evidence="2" id="KW-0732">Signal</keyword>
<dbReference type="Gene3D" id="3.40.30.10">
    <property type="entry name" value="Glutaredoxin"/>
    <property type="match status" value="1"/>
</dbReference>
<keyword evidence="7" id="KW-1133">Transmembrane helix</keyword>
<evidence type="ECO:0000256" key="7">
    <source>
        <dbReference type="SAM" id="Phobius"/>
    </source>
</evidence>
<feature type="domain" description="Thioredoxin-like fold" evidence="8">
    <location>
        <begin position="89"/>
        <end position="250"/>
    </location>
</feature>
<keyword evidence="7" id="KW-0812">Transmembrane</keyword>
<dbReference type="SUPFAM" id="SSF52833">
    <property type="entry name" value="Thioredoxin-like"/>
    <property type="match status" value="1"/>
</dbReference>
<comment type="caution">
    <text evidence="9">The sequence shown here is derived from an EMBL/GenBank/DDBJ whole genome shotgun (WGS) entry which is preliminary data.</text>
</comment>
<evidence type="ECO:0000313" key="9">
    <source>
        <dbReference type="EMBL" id="RAW16328.1"/>
    </source>
</evidence>
<keyword evidence="7" id="KW-0472">Membrane</keyword>
<feature type="transmembrane region" description="Helical" evidence="7">
    <location>
        <begin position="41"/>
        <end position="62"/>
    </location>
</feature>
<dbReference type="GO" id="GO:0016491">
    <property type="term" value="F:oxidoreductase activity"/>
    <property type="evidence" value="ECO:0007669"/>
    <property type="project" value="UniProtKB-KW"/>
</dbReference>
<proteinExistence type="inferred from homology"/>
<dbReference type="InterPro" id="IPR036249">
    <property type="entry name" value="Thioredoxin-like_sf"/>
</dbReference>
<sequence>MCTVRGHSKEAAMSNKKAEARERVKAMREEQARKERARERMMRFGIAGAVLVAVAIIAVAVISTRGDDGDSTASGNSAVPTAATGEYDGIMLGNEDAPVTVEYWMDFLCPACQSFEQNSGPVLKQFIESGDVQLIAHPITFTGGVYSARASNAFACAAEEGMGSEFKTAAYSGDSLPQWTDNQLADFGADLGIEGEYEECVDDGTYSDWATSMTDKAREAGIEGTPTVIINGEVLQEWQSPQALQSAIEAELDGGDGGSGDGEEAGDEGAEDDGADEPGNEEDGDAGADDD</sequence>
<feature type="compositionally biased region" description="Acidic residues" evidence="6">
    <location>
        <begin position="261"/>
        <end position="291"/>
    </location>
</feature>
<dbReference type="Pfam" id="PF13462">
    <property type="entry name" value="Thioredoxin_4"/>
    <property type="match status" value="1"/>
</dbReference>
<keyword evidence="4" id="KW-1015">Disulfide bond</keyword>
<reference evidence="9 10" key="1">
    <citation type="submission" date="2018-06" db="EMBL/GenBank/DDBJ databases">
        <title>Phytoactinopolyspora halophila sp. nov., a novel halophilic actinomycete isolated from a saline soil in China.</title>
        <authorList>
            <person name="Tang S.-K."/>
        </authorList>
    </citation>
    <scope>NUCLEOTIDE SEQUENCE [LARGE SCALE GENOMIC DNA]</scope>
    <source>
        <strain evidence="9 10">YIM 96934</strain>
    </source>
</reference>
<keyword evidence="10" id="KW-1185">Reference proteome</keyword>
<feature type="region of interest" description="Disordered" evidence="6">
    <location>
        <begin position="1"/>
        <end position="23"/>
    </location>
</feature>
<accession>A0A329R074</accession>
<dbReference type="EMBL" id="QMIG01000004">
    <property type="protein sequence ID" value="RAW16328.1"/>
    <property type="molecule type" value="Genomic_DNA"/>
</dbReference>
<organism evidence="9 10">
    <name type="scientific">Phytoactinopolyspora halophila</name>
    <dbReference type="NCBI Taxonomy" id="1981511"/>
    <lineage>
        <taxon>Bacteria</taxon>
        <taxon>Bacillati</taxon>
        <taxon>Actinomycetota</taxon>
        <taxon>Actinomycetes</taxon>
        <taxon>Jiangellales</taxon>
        <taxon>Jiangellaceae</taxon>
        <taxon>Phytoactinopolyspora</taxon>
    </lineage>
</organism>
<comment type="similarity">
    <text evidence="1">Belongs to the thioredoxin family. DsbA subfamily.</text>
</comment>
<keyword evidence="3" id="KW-0560">Oxidoreductase</keyword>